<sequence>MWQYDARKPRQRDGAAEVEGIGAVKLLIQQPVVTSPLELRPEDCVLPTLMFEAQLPLIFFTTRSTSQNPIPQVKMQHILSHHKAPYQ</sequence>
<dbReference type="Proteomes" id="UP000073492">
    <property type="component" value="Unassembled WGS sequence"/>
</dbReference>
<comment type="caution">
    <text evidence="1">The sequence shown here is derived from an EMBL/GenBank/DDBJ whole genome shotgun (WGS) entry which is preliminary data.</text>
</comment>
<name>A0A139IU87_9PEZI</name>
<protein>
    <submittedName>
        <fullName evidence="1">Uncharacterized protein</fullName>
    </submittedName>
</protein>
<gene>
    <name evidence="1" type="ORF">AC579_4601</name>
</gene>
<dbReference type="AlphaFoldDB" id="A0A139IU87"/>
<proteinExistence type="predicted"/>
<organism evidence="1 2">
    <name type="scientific">Pseudocercospora musae</name>
    <dbReference type="NCBI Taxonomy" id="113226"/>
    <lineage>
        <taxon>Eukaryota</taxon>
        <taxon>Fungi</taxon>
        <taxon>Dikarya</taxon>
        <taxon>Ascomycota</taxon>
        <taxon>Pezizomycotina</taxon>
        <taxon>Dothideomycetes</taxon>
        <taxon>Dothideomycetidae</taxon>
        <taxon>Mycosphaerellales</taxon>
        <taxon>Mycosphaerellaceae</taxon>
        <taxon>Pseudocercospora</taxon>
    </lineage>
</organism>
<dbReference type="EMBL" id="LFZO01000011">
    <property type="protein sequence ID" value="KXT18116.1"/>
    <property type="molecule type" value="Genomic_DNA"/>
</dbReference>
<evidence type="ECO:0000313" key="2">
    <source>
        <dbReference type="Proteomes" id="UP000073492"/>
    </source>
</evidence>
<evidence type="ECO:0000313" key="1">
    <source>
        <dbReference type="EMBL" id="KXT18116.1"/>
    </source>
</evidence>
<reference evidence="1 2" key="1">
    <citation type="submission" date="2015-07" db="EMBL/GenBank/DDBJ databases">
        <title>Comparative genomics of the Sigatoka disease complex on banana suggests a link between parallel evolutionary changes in Pseudocercospora fijiensis and Pseudocercospora eumusae and increased virulence on the banana host.</title>
        <authorList>
            <person name="Chang T.-C."/>
            <person name="Salvucci A."/>
            <person name="Crous P.W."/>
            <person name="Stergiopoulos I."/>
        </authorList>
    </citation>
    <scope>NUCLEOTIDE SEQUENCE [LARGE SCALE GENOMIC DNA]</scope>
    <source>
        <strain evidence="1 2">CBS 116634</strain>
    </source>
</reference>
<keyword evidence="2" id="KW-1185">Reference proteome</keyword>
<accession>A0A139IU87</accession>